<evidence type="ECO:0000313" key="2">
    <source>
        <dbReference type="EMBL" id="QDS91689.1"/>
    </source>
</evidence>
<dbReference type="EMBL" id="CP036262">
    <property type="protein sequence ID" value="QDS91689.1"/>
    <property type="molecule type" value="Genomic_DNA"/>
</dbReference>
<evidence type="ECO:0000256" key="1">
    <source>
        <dbReference type="SAM" id="SignalP"/>
    </source>
</evidence>
<gene>
    <name evidence="2" type="ORF">FF011L_04220</name>
</gene>
<feature type="chain" id="PRO_5021858283" evidence="1">
    <location>
        <begin position="22"/>
        <end position="127"/>
    </location>
</feature>
<keyword evidence="3" id="KW-1185">Reference proteome</keyword>
<dbReference type="Proteomes" id="UP000320672">
    <property type="component" value="Chromosome"/>
</dbReference>
<name>A0A517M9X9_9BACT</name>
<accession>A0A517M9X9</accession>
<dbReference type="AlphaFoldDB" id="A0A517M9X9"/>
<keyword evidence="1" id="KW-0732">Signal</keyword>
<sequence precursor="true">MRQLMLLFTLCAGLAIFGATAFSANDRAGNAPLLSRLAVGQHVRLETAPSGGYELFIFNERYLKRLQESGADFFPQKIIEVGPDFVVIDAERGIQRAIAAHAIDVVSLLPNDFGDAESRDSETSPEQ</sequence>
<dbReference type="KEGG" id="rml:FF011L_04220"/>
<proteinExistence type="predicted"/>
<reference evidence="2 3" key="1">
    <citation type="submission" date="2019-02" db="EMBL/GenBank/DDBJ databases">
        <title>Deep-cultivation of Planctomycetes and their phenomic and genomic characterization uncovers novel biology.</title>
        <authorList>
            <person name="Wiegand S."/>
            <person name="Jogler M."/>
            <person name="Boedeker C."/>
            <person name="Pinto D."/>
            <person name="Vollmers J."/>
            <person name="Rivas-Marin E."/>
            <person name="Kohn T."/>
            <person name="Peeters S.H."/>
            <person name="Heuer A."/>
            <person name="Rast P."/>
            <person name="Oberbeckmann S."/>
            <person name="Bunk B."/>
            <person name="Jeske O."/>
            <person name="Meyerdierks A."/>
            <person name="Storesund J.E."/>
            <person name="Kallscheuer N."/>
            <person name="Luecker S."/>
            <person name="Lage O.M."/>
            <person name="Pohl T."/>
            <person name="Merkel B.J."/>
            <person name="Hornburger P."/>
            <person name="Mueller R.-W."/>
            <person name="Bruemmer F."/>
            <person name="Labrenz M."/>
            <person name="Spormann A.M."/>
            <person name="Op den Camp H."/>
            <person name="Overmann J."/>
            <person name="Amann R."/>
            <person name="Jetten M.S.M."/>
            <person name="Mascher T."/>
            <person name="Medema M.H."/>
            <person name="Devos D.P."/>
            <person name="Kaster A.-K."/>
            <person name="Ovreas L."/>
            <person name="Rohde M."/>
            <person name="Galperin M.Y."/>
            <person name="Jogler C."/>
        </authorList>
    </citation>
    <scope>NUCLEOTIDE SEQUENCE [LARGE SCALE GENOMIC DNA]</scope>
    <source>
        <strain evidence="2 3">FF011L</strain>
    </source>
</reference>
<organism evidence="2 3">
    <name type="scientific">Roseimaritima multifibrata</name>
    <dbReference type="NCBI Taxonomy" id="1930274"/>
    <lineage>
        <taxon>Bacteria</taxon>
        <taxon>Pseudomonadati</taxon>
        <taxon>Planctomycetota</taxon>
        <taxon>Planctomycetia</taxon>
        <taxon>Pirellulales</taxon>
        <taxon>Pirellulaceae</taxon>
        <taxon>Roseimaritima</taxon>
    </lineage>
</organism>
<evidence type="ECO:0000313" key="3">
    <source>
        <dbReference type="Proteomes" id="UP000320672"/>
    </source>
</evidence>
<protein>
    <submittedName>
        <fullName evidence="2">Uncharacterized protein</fullName>
    </submittedName>
</protein>
<feature type="signal peptide" evidence="1">
    <location>
        <begin position="1"/>
        <end position="21"/>
    </location>
</feature>
<dbReference type="RefSeq" id="WP_145349779.1">
    <property type="nucleotide sequence ID" value="NZ_CP036262.1"/>
</dbReference>